<dbReference type="InterPro" id="IPR001452">
    <property type="entry name" value="SH3_domain"/>
</dbReference>
<dbReference type="PRINTS" id="PR01415">
    <property type="entry name" value="ANKYRIN"/>
</dbReference>
<dbReference type="PROSITE" id="PS50105">
    <property type="entry name" value="SAM_DOMAIN"/>
    <property type="match status" value="2"/>
</dbReference>
<keyword evidence="15" id="KW-1185">Reference proteome</keyword>
<feature type="domain" description="SH3" evidence="12">
    <location>
        <begin position="281"/>
        <end position="347"/>
    </location>
</feature>
<dbReference type="GO" id="GO:0005737">
    <property type="term" value="C:cytoplasm"/>
    <property type="evidence" value="ECO:0007669"/>
    <property type="project" value="UniProtKB-SubCell"/>
</dbReference>
<feature type="domain" description="SAM" evidence="13">
    <location>
        <begin position="513"/>
        <end position="577"/>
    </location>
</feature>
<evidence type="ECO:0000259" key="13">
    <source>
        <dbReference type="PROSITE" id="PS50105"/>
    </source>
</evidence>
<dbReference type="FunFam" id="2.30.30.40:FF:000062">
    <property type="entry name" value="caskin-2 isoform X1"/>
    <property type="match status" value="1"/>
</dbReference>
<dbReference type="Pfam" id="PF16600">
    <property type="entry name" value="Caskin1-CID"/>
    <property type="match status" value="1"/>
</dbReference>
<reference evidence="14 15" key="1">
    <citation type="journal article" date="2024" name="Proc. Natl. Acad. Sci. U.S.A.">
        <title>The genetic regulatory architecture and epigenomic basis for age-related changes in rattlesnake venom.</title>
        <authorList>
            <person name="Hogan M.P."/>
            <person name="Holding M.L."/>
            <person name="Nystrom G.S."/>
            <person name="Colston T.J."/>
            <person name="Bartlett D.A."/>
            <person name="Mason A.J."/>
            <person name="Ellsworth S.A."/>
            <person name="Rautsaw R.M."/>
            <person name="Lawrence K.C."/>
            <person name="Strickland J.L."/>
            <person name="He B."/>
            <person name="Fraser P."/>
            <person name="Margres M.J."/>
            <person name="Gilbert D.M."/>
            <person name="Gibbs H.L."/>
            <person name="Parkinson C.L."/>
            <person name="Rokyta D.R."/>
        </authorList>
    </citation>
    <scope>NUCLEOTIDE SEQUENCE [LARGE SCALE GENOMIC DNA]</scope>
    <source>
        <strain evidence="14">DRR0105</strain>
    </source>
</reference>
<feature type="compositionally biased region" description="Basic and acidic residues" evidence="11">
    <location>
        <begin position="1062"/>
        <end position="1084"/>
    </location>
</feature>
<dbReference type="EMBL" id="JAOTOJ010000002">
    <property type="protein sequence ID" value="KAK9406891.1"/>
    <property type="molecule type" value="Genomic_DNA"/>
</dbReference>
<dbReference type="Pfam" id="PF00023">
    <property type="entry name" value="Ank"/>
    <property type="match status" value="1"/>
</dbReference>
<feature type="region of interest" description="Disordered" evidence="11">
    <location>
        <begin position="646"/>
        <end position="774"/>
    </location>
</feature>
<dbReference type="SMART" id="SM00326">
    <property type="entry name" value="SH3"/>
    <property type="match status" value="1"/>
</dbReference>
<dbReference type="PANTHER" id="PTHR24174">
    <property type="entry name" value="ANKYRIN REPEAT AND STERILE ALPHA MOTIF DOMAIN-CONTAINING PROTEIN 1"/>
    <property type="match status" value="1"/>
</dbReference>
<dbReference type="SMART" id="SM00248">
    <property type="entry name" value="ANK"/>
    <property type="match status" value="6"/>
</dbReference>
<dbReference type="Pfam" id="PF16907">
    <property type="entry name" value="Caskin-Pro-rich"/>
    <property type="match status" value="1"/>
</dbReference>
<feature type="region of interest" description="Disordered" evidence="11">
    <location>
        <begin position="351"/>
        <end position="375"/>
    </location>
</feature>
<dbReference type="SMART" id="SM00454">
    <property type="entry name" value="SAM"/>
    <property type="match status" value="2"/>
</dbReference>
<feature type="compositionally biased region" description="Polar residues" evidence="11">
    <location>
        <begin position="1127"/>
        <end position="1137"/>
    </location>
</feature>
<organism evidence="14 15">
    <name type="scientific">Crotalus adamanteus</name>
    <name type="common">Eastern diamondback rattlesnake</name>
    <dbReference type="NCBI Taxonomy" id="8729"/>
    <lineage>
        <taxon>Eukaryota</taxon>
        <taxon>Metazoa</taxon>
        <taxon>Chordata</taxon>
        <taxon>Craniata</taxon>
        <taxon>Vertebrata</taxon>
        <taxon>Euteleostomi</taxon>
        <taxon>Lepidosauria</taxon>
        <taxon>Squamata</taxon>
        <taxon>Bifurcata</taxon>
        <taxon>Unidentata</taxon>
        <taxon>Episquamata</taxon>
        <taxon>Toxicofera</taxon>
        <taxon>Serpentes</taxon>
        <taxon>Colubroidea</taxon>
        <taxon>Viperidae</taxon>
        <taxon>Crotalinae</taxon>
        <taxon>Crotalus</taxon>
    </lineage>
</organism>
<dbReference type="FunFam" id="1.25.40.20:FF:000139">
    <property type="entry name" value="caskin-2 isoform X1"/>
    <property type="match status" value="1"/>
</dbReference>
<feature type="compositionally biased region" description="Polar residues" evidence="11">
    <location>
        <begin position="1051"/>
        <end position="1061"/>
    </location>
</feature>
<protein>
    <recommendedName>
        <fullName evidence="8">Caskin-2</fullName>
    </recommendedName>
</protein>
<proteinExistence type="predicted"/>
<evidence type="ECO:0000313" key="15">
    <source>
        <dbReference type="Proteomes" id="UP001474421"/>
    </source>
</evidence>
<feature type="region of interest" description="Disordered" evidence="11">
    <location>
        <begin position="1303"/>
        <end position="1323"/>
    </location>
</feature>
<dbReference type="PANTHER" id="PTHR24174:SF18">
    <property type="entry name" value="CASKIN-2"/>
    <property type="match status" value="1"/>
</dbReference>
<dbReference type="Pfam" id="PF07653">
    <property type="entry name" value="SH3_2"/>
    <property type="match status" value="1"/>
</dbReference>
<dbReference type="InterPro" id="IPR036770">
    <property type="entry name" value="Ankyrin_rpt-contain_sf"/>
</dbReference>
<evidence type="ECO:0000256" key="6">
    <source>
        <dbReference type="ARBA" id="ARBA00023043"/>
    </source>
</evidence>
<dbReference type="PROSITE" id="PS50088">
    <property type="entry name" value="ANK_REPEAT"/>
    <property type="match status" value="5"/>
</dbReference>
<feature type="repeat" description="ANK" evidence="9">
    <location>
        <begin position="81"/>
        <end position="113"/>
    </location>
</feature>
<evidence type="ECO:0000256" key="1">
    <source>
        <dbReference type="ARBA" id="ARBA00004496"/>
    </source>
</evidence>
<feature type="compositionally biased region" description="Polar residues" evidence="11">
    <location>
        <begin position="888"/>
        <end position="897"/>
    </location>
</feature>
<feature type="region of interest" description="Disordered" evidence="11">
    <location>
        <begin position="1120"/>
        <end position="1162"/>
    </location>
</feature>
<dbReference type="Pfam" id="PF16632">
    <property type="entry name" value="Caskin-tail"/>
    <property type="match status" value="1"/>
</dbReference>
<feature type="region of interest" description="Disordered" evidence="11">
    <location>
        <begin position="838"/>
        <end position="977"/>
    </location>
</feature>
<dbReference type="InterPro" id="IPR035498">
    <property type="entry name" value="Caskin1/2_SAM_2"/>
</dbReference>
<dbReference type="InterPro" id="IPR033635">
    <property type="entry name" value="ANKS1/Caskin"/>
</dbReference>
<feature type="domain" description="SAM" evidence="13">
    <location>
        <begin position="444"/>
        <end position="507"/>
    </location>
</feature>
<keyword evidence="4" id="KW-0597">Phosphoprotein</keyword>
<dbReference type="CDD" id="cd09497">
    <property type="entry name" value="SAM_caskin1_2_repeat1"/>
    <property type="match status" value="1"/>
</dbReference>
<name>A0AAW1BWX0_CROAD</name>
<keyword evidence="3" id="KW-0963">Cytoplasm</keyword>
<feature type="compositionally biased region" description="Polar residues" evidence="11">
    <location>
        <begin position="1303"/>
        <end position="1320"/>
    </location>
</feature>
<dbReference type="CDD" id="cd12063">
    <property type="entry name" value="SH3_Caskin2"/>
    <property type="match status" value="1"/>
</dbReference>
<dbReference type="FunFam" id="1.25.40.20:FF:000042">
    <property type="entry name" value="caskin-2 isoform X2"/>
    <property type="match status" value="1"/>
</dbReference>
<feature type="repeat" description="ANK" evidence="9">
    <location>
        <begin position="188"/>
        <end position="220"/>
    </location>
</feature>
<feature type="compositionally biased region" description="Low complexity" evidence="11">
    <location>
        <begin position="672"/>
        <end position="686"/>
    </location>
</feature>
<dbReference type="SUPFAM" id="SSF47769">
    <property type="entry name" value="SAM/Pointed domain"/>
    <property type="match status" value="2"/>
</dbReference>
<evidence type="ECO:0000256" key="8">
    <source>
        <dbReference type="ARBA" id="ARBA00073385"/>
    </source>
</evidence>
<dbReference type="CDD" id="cd09498">
    <property type="entry name" value="SAM_caskin1_2_repeat2"/>
    <property type="match status" value="1"/>
</dbReference>
<keyword evidence="6 9" id="KW-0040">ANK repeat</keyword>
<dbReference type="PROSITE" id="PS50297">
    <property type="entry name" value="ANK_REP_REGION"/>
    <property type="match status" value="5"/>
</dbReference>
<evidence type="ECO:0000256" key="10">
    <source>
        <dbReference type="PROSITE-ProRule" id="PRU00192"/>
    </source>
</evidence>
<feature type="repeat" description="ANK" evidence="9">
    <location>
        <begin position="220"/>
        <end position="252"/>
    </location>
</feature>
<dbReference type="SUPFAM" id="SSF50044">
    <property type="entry name" value="SH3-domain"/>
    <property type="match status" value="1"/>
</dbReference>
<feature type="repeat" description="ANK" evidence="9">
    <location>
        <begin position="114"/>
        <end position="146"/>
    </location>
</feature>
<dbReference type="FunFam" id="1.25.40.20:FF:000053">
    <property type="entry name" value="caskin-2 isoform X1"/>
    <property type="match status" value="1"/>
</dbReference>
<feature type="region of interest" description="Disordered" evidence="11">
    <location>
        <begin position="801"/>
        <end position="822"/>
    </location>
</feature>
<evidence type="ECO:0000256" key="11">
    <source>
        <dbReference type="SAM" id="MobiDB-lite"/>
    </source>
</evidence>
<comment type="subunit">
    <text evidence="7">May not bind CASK.</text>
</comment>
<dbReference type="Pfam" id="PF00536">
    <property type="entry name" value="SAM_1"/>
    <property type="match status" value="2"/>
</dbReference>
<feature type="compositionally biased region" description="Low complexity" evidence="11">
    <location>
        <begin position="355"/>
        <end position="373"/>
    </location>
</feature>
<dbReference type="InterPro" id="IPR035497">
    <property type="entry name" value="Caskin1/2_SAM_1"/>
</dbReference>
<dbReference type="InterPro" id="IPR032117">
    <property type="entry name" value="Caskin_C"/>
</dbReference>
<dbReference type="PROSITE" id="PS50002">
    <property type="entry name" value="SH3"/>
    <property type="match status" value="1"/>
</dbReference>
<feature type="compositionally biased region" description="Low complexity" evidence="11">
    <location>
        <begin position="1086"/>
        <end position="1095"/>
    </location>
</feature>
<dbReference type="Proteomes" id="UP001474421">
    <property type="component" value="Unassembled WGS sequence"/>
</dbReference>
<evidence type="ECO:0000256" key="2">
    <source>
        <dbReference type="ARBA" id="ARBA00022443"/>
    </source>
</evidence>
<dbReference type="Gene3D" id="1.25.40.20">
    <property type="entry name" value="Ankyrin repeat-containing domain"/>
    <property type="match status" value="3"/>
</dbReference>
<evidence type="ECO:0000256" key="4">
    <source>
        <dbReference type="ARBA" id="ARBA00022553"/>
    </source>
</evidence>
<feature type="repeat" description="ANK" evidence="9">
    <location>
        <begin position="48"/>
        <end position="80"/>
    </location>
</feature>
<feature type="compositionally biased region" description="Polar residues" evidence="11">
    <location>
        <begin position="956"/>
        <end position="965"/>
    </location>
</feature>
<evidence type="ECO:0000259" key="12">
    <source>
        <dbReference type="PROSITE" id="PS50002"/>
    </source>
</evidence>
<dbReference type="SUPFAM" id="SSF48403">
    <property type="entry name" value="Ankyrin repeat"/>
    <property type="match status" value="1"/>
</dbReference>
<dbReference type="InterPro" id="IPR036028">
    <property type="entry name" value="SH3-like_dom_sf"/>
</dbReference>
<evidence type="ECO:0000256" key="9">
    <source>
        <dbReference type="PROSITE-ProRule" id="PRU00023"/>
    </source>
</evidence>
<dbReference type="InterPro" id="IPR002110">
    <property type="entry name" value="Ankyrin_rpt"/>
</dbReference>
<sequence>MGREQELIQAVKNEDVPGVQKLVAKIKVSKNKLLGSTKRLNVNYQDVDGFSALHHAALVGSLELISLLLEAQAIVDIKDTNGMRPLHYAAWQGKVEPVHLLLRASASVNMASLDGQVPLHLSAQYGHYEVSEMLLQHQSNPCLINKAKKTPLDLACEFGRLKVAQLLLNSHMCVALLEGQFKDTSDPNYTTPLHLAAKNGHKEIIRQLLKAGIEINRQTKTGTALHEAALYGKTEVVRLLLQGGIDVNIRNTYNQTALDIVNQFTTSHASKDIKQLLREASGILKVRALKDFWNLHDPTALNIRAGDVITVLEQHADGRWKGHIHDAQKGTDRVGYFPPSIVEVISKRTAGDRNSVGSEGSIGSIRSAGSGQSTEGTNGQFMGLLIENVKPLLPGGEDLQQHVLSSNSHNGQTSSLGTQVHQNFSNDRIFSHQYLRPEQLLEGKDAAAIYNWLCEFQLECYTANFLNAGYDVPTISRMTPEDLTAIGVTKPGHRKKISTEIGQLSISEWLPNYIPDDLMEWLSAIGLPQYHKKLVSNGYDSINIVTDLTWEDLQEIGINKLGHQKKIMLAVKRLTDLCKSQSQAEVNTLRRKIPGTLEIVTIETMENGECHSPLTPKMTTFQDSELSHELQTAMSNSCQETLTIKSTQGMSRSQESIGARSRGSGHSQENMLSQSTSSSHSQESLGSGEGSSGSSGGHSYTQPHPAENSASTQGRPSPDHYGKFIPLLNGPDGTNGYSSSCVGSPLKERNLPEGMDHYQRPSASPEPSSPLPVPSPCTLPHAASKGTAPYVFMYPHISLKAQSAPPPSMPEQAKVSTHLSVQKTTLQSTAQKAFSYLHSHCGPTEPPQVPPKPRPEQQNGEGFKHKKRSQSLNRYALSDGEPDEEEPANSSVGSYATLTRRPGRSQVSRTQPPSEAKVLRSQSFAIRARKKGPPPPPPKRLSSVSSPLAVDAEFEQGQQIQNGSLVSKDEEDNTNDRACLGKNTAVKLDRPIYDGSLAQPLQSSQIPSCGQEDAKKGGLHNSVQGGLGNTNTLNGGSQVLEGNAPRRRTFSESAVTMTEALQHNHEDIRSDTEEDGPAEKDDCAKSPCSSQNSSSECIPFAEEGNLTIKQRPKPLGQLKTEALAPDSDSTPAQSNGKESPGASAKEAPVLEFNLTESDTVKRRPRCKEREPLQNVLKAFSMATPSPGMTIAPQYAQAQTVSISGPSLHMMEPLPTTGLLEDDNMAFQIVEIEKSILSLEKGISKLPVSLKPANPGPLHSERPGGSAQLRIPATATDMTAMPTSIASTKLVFSGPKTIYQQVLPNSHRTSPSRATPETVSEVSGPYPMKLGLSNKPSLNFGVPLPPRPSSMCPDITQSQQRLEQTSSSLASTLEAAEKEILAEEADNCYGTTHSAKNILEDISNMFNDLAEQLDAMLD</sequence>
<dbReference type="InterPro" id="IPR032232">
    <property type="entry name" value="Caskin1-CID"/>
</dbReference>
<dbReference type="InterPro" id="IPR013761">
    <property type="entry name" value="SAM/pointed_sf"/>
</dbReference>
<evidence type="ECO:0000256" key="7">
    <source>
        <dbReference type="ARBA" id="ARBA00064417"/>
    </source>
</evidence>
<feature type="region of interest" description="Disordered" evidence="11">
    <location>
        <begin position="998"/>
        <end position="1097"/>
    </location>
</feature>
<dbReference type="Gene3D" id="2.30.30.40">
    <property type="entry name" value="SH3 Domains"/>
    <property type="match status" value="1"/>
</dbReference>
<dbReference type="InterPro" id="IPR035499">
    <property type="entry name" value="Caskin2_SH3"/>
</dbReference>
<evidence type="ECO:0000256" key="5">
    <source>
        <dbReference type="ARBA" id="ARBA00022737"/>
    </source>
</evidence>
<feature type="compositionally biased region" description="Polar residues" evidence="11">
    <location>
        <begin position="646"/>
        <end position="656"/>
    </location>
</feature>
<keyword evidence="5" id="KW-0677">Repeat</keyword>
<dbReference type="Gene3D" id="1.10.150.50">
    <property type="entry name" value="Transcription Factor, Ets-1"/>
    <property type="match status" value="2"/>
</dbReference>
<dbReference type="Pfam" id="PF12796">
    <property type="entry name" value="Ank_2"/>
    <property type="match status" value="2"/>
</dbReference>
<accession>A0AAW1BWX0</accession>
<evidence type="ECO:0000313" key="14">
    <source>
        <dbReference type="EMBL" id="KAK9406891.1"/>
    </source>
</evidence>
<feature type="compositionally biased region" description="Polar residues" evidence="11">
    <location>
        <begin position="999"/>
        <end position="1008"/>
    </location>
</feature>
<feature type="compositionally biased region" description="Basic and acidic residues" evidence="11">
    <location>
        <begin position="746"/>
        <end position="759"/>
    </location>
</feature>
<comment type="subcellular location">
    <subcellularLocation>
        <location evidence="1">Cytoplasm</location>
    </subcellularLocation>
</comment>
<dbReference type="FunFam" id="1.10.150.50:FF:000028">
    <property type="entry name" value="caskin-2 isoform X2"/>
    <property type="match status" value="1"/>
</dbReference>
<dbReference type="FunFam" id="1.10.150.50:FF:000032">
    <property type="entry name" value="caskin-1 isoform X1"/>
    <property type="match status" value="1"/>
</dbReference>
<evidence type="ECO:0000256" key="3">
    <source>
        <dbReference type="ARBA" id="ARBA00022490"/>
    </source>
</evidence>
<gene>
    <name evidence="14" type="ORF">NXF25_005665</name>
</gene>
<dbReference type="InterPro" id="IPR001660">
    <property type="entry name" value="SAM"/>
</dbReference>
<comment type="caution">
    <text evidence="14">The sequence shown here is derived from an EMBL/GenBank/DDBJ whole genome shotgun (WGS) entry which is preliminary data.</text>
</comment>
<keyword evidence="2 10" id="KW-0728">SH3 domain</keyword>
<feature type="compositionally biased region" description="Gly residues" evidence="11">
    <location>
        <begin position="687"/>
        <end position="696"/>
    </location>
</feature>